<gene>
    <name evidence="1" type="primary">cysS</name>
    <name evidence="1" type="ORF">EC580_009620</name>
</gene>
<evidence type="ECO:0000313" key="1">
    <source>
        <dbReference type="EMBL" id="XRI76219.1"/>
    </source>
</evidence>
<organism evidence="1 2">
    <name type="scientific">Acidithiobacillus sulfuriphilus</name>
    <dbReference type="NCBI Taxonomy" id="1867749"/>
    <lineage>
        <taxon>Bacteria</taxon>
        <taxon>Pseudomonadati</taxon>
        <taxon>Pseudomonadota</taxon>
        <taxon>Acidithiobacillia</taxon>
        <taxon>Acidithiobacillales</taxon>
        <taxon>Acidithiobacillaceae</taxon>
        <taxon>Acidithiobacillus</taxon>
    </lineage>
</organism>
<reference evidence="1 2" key="1">
    <citation type="journal article" date="2019" name="Int. J. Syst. Evol. Microbiol.">
        <title>Acidithiobacillus sulfuriphilus sp. nov.: an extremely acidophilic sulfur-oxidizing chemolithotroph isolated from a neutral pH environment.</title>
        <authorList>
            <person name="Falagan C."/>
            <person name="Moya-Beltran A."/>
            <person name="Castro M."/>
            <person name="Quatrini R."/>
            <person name="Johnson D.B."/>
        </authorList>
    </citation>
    <scope>NUCLEOTIDE SEQUENCE [LARGE SCALE GENOMIC DNA]</scope>
    <source>
        <strain evidence="1 2">CJ-2</strain>
    </source>
</reference>
<keyword evidence="2" id="KW-1185">Reference proteome</keyword>
<accession>A0ACD5HLC0</accession>
<protein>
    <submittedName>
        <fullName evidence="1">Cysteine--tRNA ligase</fullName>
        <ecNumber evidence="1">6.1.1.16</ecNumber>
    </submittedName>
</protein>
<evidence type="ECO:0000313" key="2">
    <source>
        <dbReference type="Proteomes" id="UP000271650"/>
    </source>
</evidence>
<proteinExistence type="predicted"/>
<dbReference type="Proteomes" id="UP000271650">
    <property type="component" value="Chromosome"/>
</dbReference>
<sequence>MSTSITSAPGPAIRIYDTLQRRKVPLDPLLPGRVGLYVCGMTVYDYCHLGHARVMVTFDTVVRYLRGRGLQVTYVRNITDIDDKIIRRALERQEPIQALTARFIDAMHEDEAALLCQRPDLEPRATEHVGSMQRLIAELIAKGHAYAASNGDVYYAVRSFPDYGRLSGKSIDELAVGARVEAGEDKRDPLDFALWKAAKPGEPAWPSPWGDGRPGWHIECSAMSADALGCAFDIHGGGADLQFPHHENEIAQSQGAGCSFARHWMHNGFVRVNDEKMSKSLGNFFTVRELLPRYEGEVLRFFILASHYRSPLNYGEDALEQARAGLTRLYTALRGLAPCPLPDGLGTEWRERFHAAMSDDFHTPTAMALLFDLAREINRLRDEGSEVAAPLATLLRDLGGILGLLGQDPEAFLRGAVDAADADWVAERIAARTAARQARDFARSDAIRNELAAAGVVLEDGPTGTVWRRG</sequence>
<dbReference type="EC" id="6.1.1.16" evidence="1"/>
<dbReference type="EMBL" id="CP127527">
    <property type="protein sequence ID" value="XRI76219.1"/>
    <property type="molecule type" value="Genomic_DNA"/>
</dbReference>
<name>A0ACD5HLC0_9PROT</name>
<keyword evidence="1" id="KW-0436">Ligase</keyword>